<keyword evidence="2" id="KW-1185">Reference proteome</keyword>
<gene>
    <name evidence="1" type="ORF">BSTOLATCC_MIC63734</name>
</gene>
<organism evidence="1 2">
    <name type="scientific">Blepharisma stoltei</name>
    <dbReference type="NCBI Taxonomy" id="1481888"/>
    <lineage>
        <taxon>Eukaryota</taxon>
        <taxon>Sar</taxon>
        <taxon>Alveolata</taxon>
        <taxon>Ciliophora</taxon>
        <taxon>Postciliodesmatophora</taxon>
        <taxon>Heterotrichea</taxon>
        <taxon>Heterotrichida</taxon>
        <taxon>Blepharismidae</taxon>
        <taxon>Blepharisma</taxon>
    </lineage>
</organism>
<dbReference type="Proteomes" id="UP001162131">
    <property type="component" value="Unassembled WGS sequence"/>
</dbReference>
<dbReference type="EMBL" id="CAJZBQ010000062">
    <property type="protein sequence ID" value="CAG9335257.1"/>
    <property type="molecule type" value="Genomic_DNA"/>
</dbReference>
<reference evidence="1" key="1">
    <citation type="submission" date="2021-09" db="EMBL/GenBank/DDBJ databases">
        <authorList>
            <consortium name="AG Swart"/>
            <person name="Singh M."/>
            <person name="Singh A."/>
            <person name="Seah K."/>
            <person name="Emmerich C."/>
        </authorList>
    </citation>
    <scope>NUCLEOTIDE SEQUENCE</scope>
    <source>
        <strain evidence="1">ATCC30299</strain>
    </source>
</reference>
<evidence type="ECO:0000313" key="1">
    <source>
        <dbReference type="EMBL" id="CAG9335257.1"/>
    </source>
</evidence>
<evidence type="ECO:0000313" key="2">
    <source>
        <dbReference type="Proteomes" id="UP001162131"/>
    </source>
</evidence>
<protein>
    <submittedName>
        <fullName evidence="1">Uncharacterized protein</fullName>
    </submittedName>
</protein>
<dbReference type="AlphaFoldDB" id="A0AAU9K8C7"/>
<accession>A0AAU9K8C7</accession>
<name>A0AAU9K8C7_9CILI</name>
<sequence>MEKQHSKINTENKKEIGEIKAKIYDFSCDLSQRISDFQNLNKTCYQKIDELEKKISEKVGVESDKIKSELNAFVLKKSFLTEINNLSLGIAVLKESFLTEINNLSLGIAAVNQTLDTDRAKSKEIENKYKAEISKLNKIINEIGKEITDMAKTISYIDDVNQIESKLPSSIKKNAKIDAKTNPLEKSQPMQNISSYSPREKTSLSNSQMALEINTAAEECSNSKHNTGYHLSECPKTIVLIALKNILTKEMAYKESFIAIME</sequence>
<proteinExistence type="predicted"/>
<comment type="caution">
    <text evidence="1">The sequence shown here is derived from an EMBL/GenBank/DDBJ whole genome shotgun (WGS) entry which is preliminary data.</text>
</comment>